<feature type="binding site" evidence="17">
    <location>
        <position position="76"/>
    </location>
    <ligand>
        <name>Zn(2+)</name>
        <dbReference type="ChEBI" id="CHEBI:29105"/>
        <note>catalytic</note>
    </ligand>
</feature>
<accession>A0A0F6WQL5</accession>
<feature type="domain" description="CMP/dCMP-type deaminase" evidence="18">
    <location>
        <begin position="1"/>
        <end position="112"/>
    </location>
</feature>
<comment type="pathway">
    <text evidence="2 14">Cofactor biosynthesis; riboflavin biosynthesis; 5-amino-6-(D-ribitylamino)uracil from GTP: step 2/4.</text>
</comment>
<dbReference type="HOGENOM" id="CLU_036590_1_0_11"/>
<evidence type="ECO:0000256" key="4">
    <source>
        <dbReference type="ARBA" id="ARBA00005259"/>
    </source>
</evidence>
<comment type="catalytic activity">
    <reaction evidence="13 14">
        <text>2,5-diamino-6-hydroxy-4-(5-phosphoribosylamino)-pyrimidine + H2O + H(+) = 5-amino-6-(5-phospho-D-ribosylamino)uracil + NH4(+)</text>
        <dbReference type="Rhea" id="RHEA:21868"/>
        <dbReference type="ChEBI" id="CHEBI:15377"/>
        <dbReference type="ChEBI" id="CHEBI:15378"/>
        <dbReference type="ChEBI" id="CHEBI:28938"/>
        <dbReference type="ChEBI" id="CHEBI:58453"/>
        <dbReference type="ChEBI" id="CHEBI:58614"/>
        <dbReference type="EC" id="3.5.4.26"/>
    </reaction>
</comment>
<dbReference type="InterPro" id="IPR002125">
    <property type="entry name" value="CMP_dCMP_dom"/>
</dbReference>
<organism evidence="19 20">
    <name type="scientific">[Brevibacterium] flavum</name>
    <dbReference type="NCBI Taxonomy" id="92706"/>
    <lineage>
        <taxon>Bacteria</taxon>
        <taxon>Bacillati</taxon>
        <taxon>Actinomycetota</taxon>
        <taxon>Actinomycetes</taxon>
        <taxon>Mycobacteriales</taxon>
        <taxon>Corynebacteriaceae</taxon>
        <taxon>Corynebacterium</taxon>
    </lineage>
</organism>
<evidence type="ECO:0000256" key="9">
    <source>
        <dbReference type="ARBA" id="ARBA00022857"/>
    </source>
</evidence>
<dbReference type="AlphaFoldDB" id="A0A0F6WQL5"/>
<feature type="binding site" evidence="17">
    <location>
        <position position="51"/>
    </location>
    <ligand>
        <name>Zn(2+)</name>
        <dbReference type="ChEBI" id="CHEBI:29105"/>
        <note>catalytic</note>
    </ligand>
</feature>
<dbReference type="PATRIC" id="fig|92706.3.peg.1755"/>
<feature type="binding site" evidence="16">
    <location>
        <begin position="261"/>
        <end position="267"/>
    </location>
    <ligand>
        <name>NADP(+)</name>
        <dbReference type="ChEBI" id="CHEBI:58349"/>
    </ligand>
</feature>
<protein>
    <recommendedName>
        <fullName evidence="14">Riboflavin biosynthesis protein RibD</fullName>
    </recommendedName>
    <domain>
        <recommendedName>
            <fullName evidence="14">Diaminohydroxyphosphoribosylaminopyrimidine deaminase</fullName>
            <shortName evidence="14">DRAP deaminase</shortName>
            <ecNumber evidence="14">3.5.4.26</ecNumber>
        </recommendedName>
        <alternativeName>
            <fullName evidence="14">Riboflavin-specific deaminase</fullName>
        </alternativeName>
    </domain>
    <domain>
        <recommendedName>
            <fullName evidence="14">5-amino-6-(5-phosphoribosylamino)uracil reductase</fullName>
            <ecNumber evidence="14">1.1.1.193</ecNumber>
        </recommendedName>
        <alternativeName>
            <fullName evidence="14">HTP reductase</fullName>
        </alternativeName>
    </domain>
</protein>
<dbReference type="GO" id="GO:0008270">
    <property type="term" value="F:zinc ion binding"/>
    <property type="evidence" value="ECO:0007669"/>
    <property type="project" value="InterPro"/>
</dbReference>
<dbReference type="SUPFAM" id="SSF53597">
    <property type="entry name" value="Dihydrofolate reductase-like"/>
    <property type="match status" value="1"/>
</dbReference>
<dbReference type="InterPro" id="IPR016192">
    <property type="entry name" value="APOBEC/CMP_deaminase_Zn-bd"/>
</dbReference>
<reference evidence="19 20" key="1">
    <citation type="submission" date="2015-04" db="EMBL/GenBank/DDBJ databases">
        <title>Complete Genome Sequence of Brevibacterium flavum ATCC 15168.</title>
        <authorList>
            <person name="Ahn J."/>
            <person name="Park G."/>
            <person name="Jeon W."/>
            <person name="Jang Y."/>
            <person name="Jang M."/>
            <person name="Lee H."/>
            <person name="Lee H."/>
        </authorList>
    </citation>
    <scope>NUCLEOTIDE SEQUENCE [LARGE SCALE GENOMIC DNA]</scope>
    <source>
        <strain evidence="19 20">ATCC 15168</strain>
    </source>
</reference>
<dbReference type="GO" id="GO:0008835">
    <property type="term" value="F:diaminohydroxyphosphoribosylaminopyrimidine deaminase activity"/>
    <property type="evidence" value="ECO:0007669"/>
    <property type="project" value="UniProtKB-EC"/>
</dbReference>
<feature type="binding site" evidence="16">
    <location>
        <position position="201"/>
    </location>
    <ligand>
        <name>substrate</name>
    </ligand>
</feature>
<dbReference type="PROSITE" id="PS00903">
    <property type="entry name" value="CYT_DCMP_DEAMINASES_1"/>
    <property type="match status" value="1"/>
</dbReference>
<feature type="binding site" evidence="16">
    <location>
        <position position="204"/>
    </location>
    <ligand>
        <name>substrate</name>
    </ligand>
</feature>
<feature type="binding site" evidence="16">
    <location>
        <position position="165"/>
    </location>
    <ligand>
        <name>substrate</name>
    </ligand>
</feature>
<feature type="binding site" evidence="16">
    <location>
        <position position="193"/>
    </location>
    <ligand>
        <name>NADP(+)</name>
        <dbReference type="ChEBI" id="CHEBI:58349"/>
    </ligand>
</feature>
<keyword evidence="20" id="KW-1185">Reference proteome</keyword>
<feature type="binding site" evidence="16">
    <location>
        <position position="181"/>
    </location>
    <ligand>
        <name>substrate</name>
    </ligand>
</feature>
<comment type="similarity">
    <text evidence="4 14">In the N-terminal section; belongs to the cytidine and deoxycytidylate deaminase family.</text>
</comment>
<evidence type="ECO:0000256" key="3">
    <source>
        <dbReference type="ARBA" id="ARBA00004910"/>
    </source>
</evidence>
<evidence type="ECO:0000256" key="12">
    <source>
        <dbReference type="ARBA" id="ARBA00049861"/>
    </source>
</evidence>
<dbReference type="UniPathway" id="UPA00275">
    <property type="reaction ID" value="UER00401"/>
</dbReference>
<comment type="function">
    <text evidence="1 14">Converts 2,5-diamino-6-(ribosylamino)-4(3h)-pyrimidinone 5'-phosphate into 5-amino-6-(ribosylamino)-2,4(1h,3h)-pyrimidinedione 5'-phosphate.</text>
</comment>
<dbReference type="CDD" id="cd01284">
    <property type="entry name" value="Riboflavin_deaminase-reductase"/>
    <property type="match status" value="1"/>
</dbReference>
<evidence type="ECO:0000256" key="14">
    <source>
        <dbReference type="PIRNR" id="PIRNR006769"/>
    </source>
</evidence>
<feature type="binding site" evidence="17">
    <location>
        <position position="85"/>
    </location>
    <ligand>
        <name>Zn(2+)</name>
        <dbReference type="ChEBI" id="CHEBI:29105"/>
        <note>catalytic</note>
    </ligand>
</feature>
<dbReference type="SUPFAM" id="SSF53927">
    <property type="entry name" value="Cytidine deaminase-like"/>
    <property type="match status" value="1"/>
</dbReference>
<evidence type="ECO:0000259" key="18">
    <source>
        <dbReference type="PROSITE" id="PS51747"/>
    </source>
</evidence>
<dbReference type="EMBL" id="CP011309">
    <property type="protein sequence ID" value="AKF27563.1"/>
    <property type="molecule type" value="Genomic_DNA"/>
</dbReference>
<feature type="binding site" evidence="16">
    <location>
        <position position="151"/>
    </location>
    <ligand>
        <name>NADP(+)</name>
        <dbReference type="ChEBI" id="CHEBI:58349"/>
    </ligand>
</feature>
<dbReference type="GO" id="GO:0009231">
    <property type="term" value="P:riboflavin biosynthetic process"/>
    <property type="evidence" value="ECO:0007669"/>
    <property type="project" value="UniProtKB-UniPathway"/>
</dbReference>
<evidence type="ECO:0000256" key="5">
    <source>
        <dbReference type="ARBA" id="ARBA00007417"/>
    </source>
</evidence>
<dbReference type="InterPro" id="IPR002734">
    <property type="entry name" value="RibDG_C"/>
</dbReference>
<gene>
    <name evidence="19" type="ORF">YH66_08390</name>
</gene>
<feature type="active site" description="Proton donor" evidence="15">
    <location>
        <position position="53"/>
    </location>
</feature>
<dbReference type="NCBIfam" id="TIGR00326">
    <property type="entry name" value="eubact_ribD"/>
    <property type="match status" value="1"/>
</dbReference>
<comment type="similarity">
    <text evidence="5 14">In the C-terminal section; belongs to the HTP reductase family.</text>
</comment>
<dbReference type="GO" id="GO:0008703">
    <property type="term" value="F:5-amino-6-(5-phosphoribosylamino)uracil reductase activity"/>
    <property type="evidence" value="ECO:0007669"/>
    <property type="project" value="UniProtKB-EC"/>
</dbReference>
<dbReference type="InterPro" id="IPR050765">
    <property type="entry name" value="Riboflavin_Biosynth_HTPR"/>
</dbReference>
<keyword evidence="7 14" id="KW-0479">Metal-binding</keyword>
<feature type="binding site" evidence="16">
    <location>
        <position position="259"/>
    </location>
    <ligand>
        <name>substrate</name>
    </ligand>
</feature>
<proteinExistence type="inferred from homology"/>
<evidence type="ECO:0000256" key="11">
    <source>
        <dbReference type="ARBA" id="ARBA00023268"/>
    </source>
</evidence>
<keyword evidence="6 14" id="KW-0686">Riboflavin biosynthesis</keyword>
<dbReference type="InterPro" id="IPR016193">
    <property type="entry name" value="Cytidine_deaminase-like"/>
</dbReference>
<dbReference type="Proteomes" id="UP000034037">
    <property type="component" value="Chromosome"/>
</dbReference>
<keyword evidence="8 14" id="KW-0862">Zinc</keyword>
<evidence type="ECO:0000256" key="15">
    <source>
        <dbReference type="PIRSR" id="PIRSR006769-1"/>
    </source>
</evidence>
<evidence type="ECO:0000256" key="16">
    <source>
        <dbReference type="PIRSR" id="PIRSR006769-2"/>
    </source>
</evidence>
<dbReference type="EC" id="1.1.1.193" evidence="14"/>
<comment type="pathway">
    <text evidence="3 14">Cofactor biosynthesis; riboflavin biosynthesis; 5-amino-6-(D-ribitylamino)uracil from GTP: step 3/4.</text>
</comment>
<evidence type="ECO:0000256" key="6">
    <source>
        <dbReference type="ARBA" id="ARBA00022619"/>
    </source>
</evidence>
<evidence type="ECO:0000313" key="19">
    <source>
        <dbReference type="EMBL" id="AKF27563.1"/>
    </source>
</evidence>
<dbReference type="PANTHER" id="PTHR38011:SF7">
    <property type="entry name" value="2,5-DIAMINO-6-RIBOSYLAMINO-4(3H)-PYRIMIDINONE 5'-PHOSPHATE REDUCTASE"/>
    <property type="match status" value="1"/>
</dbReference>
<feature type="binding site" evidence="16">
    <location>
        <position position="167"/>
    </location>
    <ligand>
        <name>substrate</name>
    </ligand>
</feature>
<dbReference type="InterPro" id="IPR004794">
    <property type="entry name" value="Eubact_RibD"/>
</dbReference>
<feature type="binding site" evidence="16">
    <location>
        <position position="197"/>
    </location>
    <ligand>
        <name>NADP(+)</name>
        <dbReference type="ChEBI" id="CHEBI:58349"/>
    </ligand>
</feature>
<dbReference type="PROSITE" id="PS51747">
    <property type="entry name" value="CYT_DCMP_DEAMINASES_2"/>
    <property type="match status" value="1"/>
</dbReference>
<dbReference type="Gene3D" id="3.40.430.10">
    <property type="entry name" value="Dihydrofolate Reductase, subunit A"/>
    <property type="match status" value="2"/>
</dbReference>
<name>A0A0F6WQL5_9CORY</name>
<dbReference type="Pfam" id="PF00383">
    <property type="entry name" value="dCMP_cyt_deam_1"/>
    <property type="match status" value="1"/>
</dbReference>
<evidence type="ECO:0000256" key="17">
    <source>
        <dbReference type="PIRSR" id="PIRSR006769-3"/>
    </source>
</evidence>
<dbReference type="PANTHER" id="PTHR38011">
    <property type="entry name" value="DIHYDROFOLATE REDUCTASE FAMILY PROTEIN (AFU_ORTHOLOGUE AFUA_8G06820)"/>
    <property type="match status" value="1"/>
</dbReference>
<feature type="binding site" evidence="16">
    <location>
        <position position="221"/>
    </location>
    <ligand>
        <name>NADP(+)</name>
        <dbReference type="ChEBI" id="CHEBI:58349"/>
    </ligand>
</feature>
<keyword evidence="10 14" id="KW-0560">Oxidoreductase</keyword>
<evidence type="ECO:0000256" key="1">
    <source>
        <dbReference type="ARBA" id="ARBA00002151"/>
    </source>
</evidence>
<evidence type="ECO:0000256" key="7">
    <source>
        <dbReference type="ARBA" id="ARBA00022723"/>
    </source>
</evidence>
<keyword evidence="9 14" id="KW-0521">NADP</keyword>
<dbReference type="InterPro" id="IPR024072">
    <property type="entry name" value="DHFR-like_dom_sf"/>
</dbReference>
<evidence type="ECO:0000256" key="2">
    <source>
        <dbReference type="ARBA" id="ARBA00004882"/>
    </source>
</evidence>
<keyword evidence="14" id="KW-0378">Hydrolase</keyword>
<evidence type="ECO:0000256" key="8">
    <source>
        <dbReference type="ARBA" id="ARBA00022833"/>
    </source>
</evidence>
<evidence type="ECO:0000256" key="10">
    <source>
        <dbReference type="ARBA" id="ARBA00023002"/>
    </source>
</evidence>
<evidence type="ECO:0000256" key="13">
    <source>
        <dbReference type="ARBA" id="ARBA00049886"/>
    </source>
</evidence>
<dbReference type="Gene3D" id="3.40.140.10">
    <property type="entry name" value="Cytidine Deaminase, domain 2"/>
    <property type="match status" value="1"/>
</dbReference>
<comment type="catalytic activity">
    <reaction evidence="12 14">
        <text>5-amino-6-(5-phospho-D-ribitylamino)uracil + NADP(+) = 5-amino-6-(5-phospho-D-ribosylamino)uracil + NADPH + H(+)</text>
        <dbReference type="Rhea" id="RHEA:17845"/>
        <dbReference type="ChEBI" id="CHEBI:15378"/>
        <dbReference type="ChEBI" id="CHEBI:57783"/>
        <dbReference type="ChEBI" id="CHEBI:58349"/>
        <dbReference type="ChEBI" id="CHEBI:58421"/>
        <dbReference type="ChEBI" id="CHEBI:58453"/>
        <dbReference type="EC" id="1.1.1.193"/>
    </reaction>
</comment>
<dbReference type="EC" id="3.5.4.26" evidence="14"/>
<sequence>MDIAHALDLAHHASDQVRGTTSPNPPVGAVILDADGEVVGVGATAPPGGPHAEVVALAAAGARANGGTAVVTLEPCNHYGRTGPCSKALLDAGIAHVFYANADPFPSAAGGGAFLAEAGVDTHFLDERIRALEPWLVATRLGRPHVTLKFASTVDGFAGATDGTSQWITGPDARAFVHEDRSKRDAIIVGTGTALTDNPSLTARAEDGLYENQPRRVVIGSREVPADSNLARLGYEQYAGIPEALSALWDKGCRDLLIEGGPTLAGAALRLGIVDQVQAYVAPALLGAGRSVINWPQETTMDQIMRFDTTSVRQLGSDVLIEMMRKER</sequence>
<dbReference type="RefSeq" id="WP_003862235.1">
    <property type="nucleotide sequence ID" value="NZ_CP011309.1"/>
</dbReference>
<comment type="cofactor">
    <cofactor evidence="14 17">
        <name>Zn(2+)</name>
        <dbReference type="ChEBI" id="CHEBI:29105"/>
    </cofactor>
    <text evidence="14 17">Binds 1 zinc ion.</text>
</comment>
<dbReference type="Pfam" id="PF01872">
    <property type="entry name" value="RibD_C"/>
    <property type="match status" value="1"/>
</dbReference>
<keyword evidence="11" id="KW-0511">Multifunctional enzyme</keyword>
<evidence type="ECO:0000313" key="20">
    <source>
        <dbReference type="Proteomes" id="UP000034037"/>
    </source>
</evidence>
<dbReference type="PIRSF" id="PIRSF006769">
    <property type="entry name" value="RibD"/>
    <property type="match status" value="1"/>
</dbReference>